<evidence type="ECO:0000256" key="1">
    <source>
        <dbReference type="SAM" id="Phobius"/>
    </source>
</evidence>
<accession>A0A0R1PCB7</accession>
<evidence type="ECO:0000313" key="2">
    <source>
        <dbReference type="EMBL" id="KRL26563.1"/>
    </source>
</evidence>
<organism evidence="2 3">
    <name type="scientific">Limosilactobacillus mucosae DSM 13345</name>
    <dbReference type="NCBI Taxonomy" id="1423771"/>
    <lineage>
        <taxon>Bacteria</taxon>
        <taxon>Bacillati</taxon>
        <taxon>Bacillota</taxon>
        <taxon>Bacilli</taxon>
        <taxon>Lactobacillales</taxon>
        <taxon>Lactobacillaceae</taxon>
        <taxon>Limosilactobacillus</taxon>
    </lineage>
</organism>
<dbReference type="PATRIC" id="fig|1423771.3.peg.1579"/>
<evidence type="ECO:0000313" key="3">
    <source>
        <dbReference type="Proteomes" id="UP000050901"/>
    </source>
</evidence>
<keyword evidence="1" id="KW-1133">Transmembrane helix</keyword>
<sequence length="100" mass="11173">MYMQRKKRHRAVMLGESVTALAIAALSIVCLMTGLNELNHQRKLADEQLAASRLAKEASDALKSHQGRVRIVRAQLVATADHSRVVVERSGKCILKLERR</sequence>
<reference evidence="2 3" key="1">
    <citation type="journal article" date="2015" name="Genome Announc.">
        <title>Expanding the biotechnology potential of lactobacilli through comparative genomics of 213 strains and associated genera.</title>
        <authorList>
            <person name="Sun Z."/>
            <person name="Harris H.M."/>
            <person name="McCann A."/>
            <person name="Guo C."/>
            <person name="Argimon S."/>
            <person name="Zhang W."/>
            <person name="Yang X."/>
            <person name="Jeffery I.B."/>
            <person name="Cooney J.C."/>
            <person name="Kagawa T.F."/>
            <person name="Liu W."/>
            <person name="Song Y."/>
            <person name="Salvetti E."/>
            <person name="Wrobel A."/>
            <person name="Rasinkangas P."/>
            <person name="Parkhill J."/>
            <person name="Rea M.C."/>
            <person name="O'Sullivan O."/>
            <person name="Ritari J."/>
            <person name="Douillard F.P."/>
            <person name="Paul Ross R."/>
            <person name="Yang R."/>
            <person name="Briner A.E."/>
            <person name="Felis G.E."/>
            <person name="de Vos W.M."/>
            <person name="Barrangou R."/>
            <person name="Klaenhammer T.R."/>
            <person name="Caufield P.W."/>
            <person name="Cui Y."/>
            <person name="Zhang H."/>
            <person name="O'Toole P.W."/>
        </authorList>
    </citation>
    <scope>NUCLEOTIDE SEQUENCE [LARGE SCALE GENOMIC DNA]</scope>
    <source>
        <strain evidence="2 3">DSM 13345</strain>
    </source>
</reference>
<dbReference type="EMBL" id="AZEQ01000004">
    <property type="protein sequence ID" value="KRL26563.1"/>
    <property type="molecule type" value="Genomic_DNA"/>
</dbReference>
<comment type="caution">
    <text evidence="2">The sequence shown here is derived from an EMBL/GenBank/DDBJ whole genome shotgun (WGS) entry which is preliminary data.</text>
</comment>
<proteinExistence type="predicted"/>
<name>A0A0R1PCB7_LIMMU</name>
<keyword evidence="1" id="KW-0812">Transmembrane</keyword>
<feature type="transmembrane region" description="Helical" evidence="1">
    <location>
        <begin position="12"/>
        <end position="35"/>
    </location>
</feature>
<gene>
    <name evidence="2" type="ORF">FC47_GL001555</name>
</gene>
<keyword evidence="1" id="KW-0472">Membrane</keyword>
<protein>
    <submittedName>
        <fullName evidence="2">Uncharacterized protein</fullName>
    </submittedName>
</protein>
<dbReference type="Proteomes" id="UP000050901">
    <property type="component" value="Unassembled WGS sequence"/>
</dbReference>
<dbReference type="AlphaFoldDB" id="A0A0R1PCB7"/>